<protein>
    <recommendedName>
        <fullName evidence="3">Nitrogen fixation protein</fullName>
    </recommendedName>
</protein>
<accession>A0AA90H080</accession>
<evidence type="ECO:0000256" key="1">
    <source>
        <dbReference type="SAM" id="MobiDB-lite"/>
    </source>
</evidence>
<comment type="caution">
    <text evidence="2">The sequence shown here is derived from an EMBL/GenBank/DDBJ whole genome shotgun (WGS) entry which is preliminary data.</text>
</comment>
<dbReference type="RefSeq" id="WP_282698863.1">
    <property type="nucleotide sequence ID" value="NZ_JABXJJ020000023.1"/>
</dbReference>
<evidence type="ECO:0000313" key="2">
    <source>
        <dbReference type="EMBL" id="MDI5971568.1"/>
    </source>
</evidence>
<feature type="region of interest" description="Disordered" evidence="1">
    <location>
        <begin position="1"/>
        <end position="21"/>
    </location>
</feature>
<gene>
    <name evidence="2" type="ORF">POF50_019910</name>
</gene>
<dbReference type="AlphaFoldDB" id="A0AA90H080"/>
<proteinExistence type="predicted"/>
<reference evidence="2" key="1">
    <citation type="submission" date="2023-05" db="EMBL/GenBank/DDBJ databases">
        <title>Streptantibioticus silvisoli sp. nov., acidotolerant actinomycetes 1 from pine litter.</title>
        <authorList>
            <person name="Swiecimska M."/>
            <person name="Golinska P."/>
            <person name="Sangal V."/>
            <person name="Wachnowicz B."/>
            <person name="Goodfellow M."/>
        </authorList>
    </citation>
    <scope>NUCLEOTIDE SEQUENCE</scope>
    <source>
        <strain evidence="2">SL13</strain>
    </source>
</reference>
<evidence type="ECO:0008006" key="3">
    <source>
        <dbReference type="Google" id="ProtNLM"/>
    </source>
</evidence>
<feature type="compositionally biased region" description="Low complexity" evidence="1">
    <location>
        <begin position="1"/>
        <end position="18"/>
    </location>
</feature>
<sequence length="169" mass="18086">MENAAEVAEPANAEAEPVSWCPSGAMDRPESLVLGVRSQDDGSVAYLDEPVPASEVLGMVPEGIEPRRILRFASHCESSCANRVGTECGLINRISAVPAPPHAAAVPRCHLRPRCKWWQQTGVEACHRCPAVSTLMLADDHLGNLVADPATTQEQLDSWIASAEHTAQA</sequence>
<dbReference type="EMBL" id="JABXJJ020000023">
    <property type="protein sequence ID" value="MDI5971568.1"/>
    <property type="molecule type" value="Genomic_DNA"/>
</dbReference>
<organism evidence="2">
    <name type="scientific">Streptantibioticus silvisoli</name>
    <dbReference type="NCBI Taxonomy" id="2705255"/>
    <lineage>
        <taxon>Bacteria</taxon>
        <taxon>Bacillati</taxon>
        <taxon>Actinomycetota</taxon>
        <taxon>Actinomycetes</taxon>
        <taxon>Kitasatosporales</taxon>
        <taxon>Streptomycetaceae</taxon>
        <taxon>Streptantibioticus</taxon>
    </lineage>
</organism>
<name>A0AA90H080_9ACTN</name>